<gene>
    <name evidence="2" type="ORF">QJS10_CPB13g00747</name>
</gene>
<sequence>MQGGYWIESMKKRMEEAAHCNSWRQGRATIFKVPTNLRWWNMKTYDSRVIHNGPYDPKYVSIGPYHRENSRLQKMEEFKWRMLRVLLGGDRDRMTHLEKCLEEMEKLEVRARSSYSEAIDMCSKEFVEMMLLDGCFIVFILAREIKGMRKILGDKLRNAGPEGDGGLIAPSNFLWGKLKIDILLLENQIPYFVVETLFELLVPPFINEVRTFQPDIILGNSAPNDLAVIALKGFHPGKTEVPLNLPPNHLIPCIHHLLHLFYLFIVPAGTGTDQHAGTDTVVQSELTNPPKWIPCVTELQTAGVTLKANKDKKFLDVTFCDGVLEIPVLGLYDRTEPILRNLIAFEQCFRGTEYKVTYYTFFMDCLVNAPQDVSILQKNGIIINWVNDEVEAARLFNELGIQVNCDEEKNYLSDIYGDLNEYYGKKKKKWMAMLWRNYFDNPWSITSIIGAFILLLLATTQTAFAINSYYHPRQSSNNLSQYPNRNSLEK</sequence>
<reference evidence="2" key="2">
    <citation type="submission" date="2023-06" db="EMBL/GenBank/DDBJ databases">
        <authorList>
            <person name="Ma L."/>
            <person name="Liu K.-W."/>
            <person name="Li Z."/>
            <person name="Hsiao Y.-Y."/>
            <person name="Qi Y."/>
            <person name="Fu T."/>
            <person name="Tang G."/>
            <person name="Zhang D."/>
            <person name="Sun W.-H."/>
            <person name="Liu D.-K."/>
            <person name="Li Y."/>
            <person name="Chen G.-Z."/>
            <person name="Liu X.-D."/>
            <person name="Liao X.-Y."/>
            <person name="Jiang Y.-T."/>
            <person name="Yu X."/>
            <person name="Hao Y."/>
            <person name="Huang J."/>
            <person name="Zhao X.-W."/>
            <person name="Ke S."/>
            <person name="Chen Y.-Y."/>
            <person name="Wu W.-L."/>
            <person name="Hsu J.-L."/>
            <person name="Lin Y.-F."/>
            <person name="Huang M.-D."/>
            <person name="Li C.-Y."/>
            <person name="Huang L."/>
            <person name="Wang Z.-W."/>
            <person name="Zhao X."/>
            <person name="Zhong W.-Y."/>
            <person name="Peng D.-H."/>
            <person name="Ahmad S."/>
            <person name="Lan S."/>
            <person name="Zhang J.-S."/>
            <person name="Tsai W.-C."/>
            <person name="Van De Peer Y."/>
            <person name="Liu Z.-J."/>
        </authorList>
    </citation>
    <scope>NUCLEOTIDE SEQUENCE</scope>
    <source>
        <strain evidence="2">CP</strain>
        <tissue evidence="2">Leaves</tissue>
    </source>
</reference>
<name>A0AAV9DL96_ACOCL</name>
<dbReference type="PANTHER" id="PTHR31170:SF25">
    <property type="entry name" value="BNAA09G04570D PROTEIN"/>
    <property type="match status" value="1"/>
</dbReference>
<proteinExistence type="predicted"/>
<organism evidence="2 3">
    <name type="scientific">Acorus calamus</name>
    <name type="common">Sweet flag</name>
    <dbReference type="NCBI Taxonomy" id="4465"/>
    <lineage>
        <taxon>Eukaryota</taxon>
        <taxon>Viridiplantae</taxon>
        <taxon>Streptophyta</taxon>
        <taxon>Embryophyta</taxon>
        <taxon>Tracheophyta</taxon>
        <taxon>Spermatophyta</taxon>
        <taxon>Magnoliopsida</taxon>
        <taxon>Liliopsida</taxon>
        <taxon>Acoraceae</taxon>
        <taxon>Acorus</taxon>
    </lineage>
</organism>
<evidence type="ECO:0000313" key="2">
    <source>
        <dbReference type="EMBL" id="KAK1300907.1"/>
    </source>
</evidence>
<keyword evidence="1" id="KW-0472">Membrane</keyword>
<dbReference type="EMBL" id="JAUJYO010000013">
    <property type="protein sequence ID" value="KAK1300907.1"/>
    <property type="molecule type" value="Genomic_DNA"/>
</dbReference>
<comment type="caution">
    <text evidence="2">The sequence shown here is derived from an EMBL/GenBank/DDBJ whole genome shotgun (WGS) entry which is preliminary data.</text>
</comment>
<accession>A0AAV9DL96</accession>
<dbReference type="Pfam" id="PF03140">
    <property type="entry name" value="DUF247"/>
    <property type="match status" value="1"/>
</dbReference>
<protein>
    <submittedName>
        <fullName evidence="2">UPF0481 protein</fullName>
    </submittedName>
</protein>
<dbReference type="InterPro" id="IPR004158">
    <property type="entry name" value="DUF247_pln"/>
</dbReference>
<evidence type="ECO:0000256" key="1">
    <source>
        <dbReference type="SAM" id="Phobius"/>
    </source>
</evidence>
<dbReference type="PANTHER" id="PTHR31170">
    <property type="entry name" value="BNAC04G53230D PROTEIN"/>
    <property type="match status" value="1"/>
</dbReference>
<keyword evidence="3" id="KW-1185">Reference proteome</keyword>
<keyword evidence="1" id="KW-0812">Transmembrane</keyword>
<dbReference type="AlphaFoldDB" id="A0AAV9DL96"/>
<evidence type="ECO:0000313" key="3">
    <source>
        <dbReference type="Proteomes" id="UP001180020"/>
    </source>
</evidence>
<dbReference type="Proteomes" id="UP001180020">
    <property type="component" value="Unassembled WGS sequence"/>
</dbReference>
<reference evidence="2" key="1">
    <citation type="journal article" date="2023" name="Nat. Commun.">
        <title>Diploid and tetraploid genomes of Acorus and the evolution of monocots.</title>
        <authorList>
            <person name="Ma L."/>
            <person name="Liu K.W."/>
            <person name="Li Z."/>
            <person name="Hsiao Y.Y."/>
            <person name="Qi Y."/>
            <person name="Fu T."/>
            <person name="Tang G.D."/>
            <person name="Zhang D."/>
            <person name="Sun W.H."/>
            <person name="Liu D.K."/>
            <person name="Li Y."/>
            <person name="Chen G.Z."/>
            <person name="Liu X.D."/>
            <person name="Liao X.Y."/>
            <person name="Jiang Y.T."/>
            <person name="Yu X."/>
            <person name="Hao Y."/>
            <person name="Huang J."/>
            <person name="Zhao X.W."/>
            <person name="Ke S."/>
            <person name="Chen Y.Y."/>
            <person name="Wu W.L."/>
            <person name="Hsu J.L."/>
            <person name="Lin Y.F."/>
            <person name="Huang M.D."/>
            <person name="Li C.Y."/>
            <person name="Huang L."/>
            <person name="Wang Z.W."/>
            <person name="Zhao X."/>
            <person name="Zhong W.Y."/>
            <person name="Peng D.H."/>
            <person name="Ahmad S."/>
            <person name="Lan S."/>
            <person name="Zhang J.S."/>
            <person name="Tsai W.C."/>
            <person name="Van de Peer Y."/>
            <person name="Liu Z.J."/>
        </authorList>
    </citation>
    <scope>NUCLEOTIDE SEQUENCE</scope>
    <source>
        <strain evidence="2">CP</strain>
    </source>
</reference>
<keyword evidence="1" id="KW-1133">Transmembrane helix</keyword>
<feature type="transmembrane region" description="Helical" evidence="1">
    <location>
        <begin position="443"/>
        <end position="466"/>
    </location>
</feature>